<gene>
    <name evidence="4" type="ORF">A5880_003182</name>
</gene>
<dbReference type="PROSITE" id="PS50005">
    <property type="entry name" value="TPR"/>
    <property type="match status" value="1"/>
</dbReference>
<feature type="transmembrane region" description="Helical" evidence="3">
    <location>
        <begin position="20"/>
        <end position="37"/>
    </location>
</feature>
<dbReference type="InterPro" id="IPR027417">
    <property type="entry name" value="P-loop_NTPase"/>
</dbReference>
<dbReference type="InterPro" id="IPR011990">
    <property type="entry name" value="TPR-like_helical_dom_sf"/>
</dbReference>
<keyword evidence="1" id="KW-0802">TPR repeat</keyword>
<organism evidence="4 5">
    <name type="scientific">Candidatus Enterococcus mansonii</name>
    <dbReference type="NCBI Taxonomy" id="1834181"/>
    <lineage>
        <taxon>Bacteria</taxon>
        <taxon>Bacillati</taxon>
        <taxon>Bacillota</taxon>
        <taxon>Bacilli</taxon>
        <taxon>Lactobacillales</taxon>
        <taxon>Enterococcaceae</taxon>
        <taxon>Enterococcus</taxon>
    </lineage>
</organism>
<name>A0ABU8IJC7_9ENTE</name>
<evidence type="ECO:0008006" key="6">
    <source>
        <dbReference type="Google" id="ProtNLM"/>
    </source>
</evidence>
<evidence type="ECO:0000256" key="1">
    <source>
        <dbReference type="PROSITE-ProRule" id="PRU00339"/>
    </source>
</evidence>
<dbReference type="Gene3D" id="1.25.40.10">
    <property type="entry name" value="Tetratricopeptide repeat domain"/>
    <property type="match status" value="2"/>
</dbReference>
<dbReference type="Pfam" id="PF13181">
    <property type="entry name" value="TPR_8"/>
    <property type="match status" value="1"/>
</dbReference>
<feature type="coiled-coil region" evidence="2">
    <location>
        <begin position="504"/>
        <end position="531"/>
    </location>
</feature>
<sequence>MFEQLINHFDENLIRKIEGIAALISIISIFISVYYFIQKNIKKRKVFTNSDKPEIKYFTDREEITKEIFENIEKSSKGELFSIYGPAGIGKSELMKLINLVFNSPKYFVDSETRNFLQGYLPDQFVRKKSQSYIFNCKDQKIKTVFSSIINSLNLDIDNDANMGNFEIISSKIYKKTKRCDHIIFIFENIENNYLASDLFDFFKILNLYSKKNKYIFFIVYSSLFSPDNRNSSILKRIKEFKIENTKEFIKKHNLNNLSESEINEIHKVTNGNLELLNIVTKIVKMAGKEELKVITRFSDLDKYFVDYLNEDIEAWNVFKAYLSLSLSQPLIVPSQISILVEDGIDVGKNMRKLACAGFLTKVKNTNSMYSISKVVRSIMYNSESADIIQNQAQLLKYNKNDKLNLEERFVLHALFSVEHNHVVLETLQKKQREKDYSIALEIYEILDTGSCFSEHLIRTCKDFNQILFCILEALIGAGNYTQASNLIDDDRYNQYFINRNMYINESNLNLQFLNANLAHLKNDYNSALDIYSQMLNSEVVQKNIYYKAKVTWGIAHVHRHIGNFVQAIEWYNQAIKICKSYEYKTLDILIKCLNECNSIYVYMNELPPFSAQYLKKIVQKNSNKFKNKVAELSTNKYEAIMLGKDNDFDTAISLIESTLNIYEQTFERLRFNLYFEKGELLRRKKKFESAVQFFEKSFDSSEHNGDKNIKLYSLLGILLAELQASQFYYHQNNDEQYKSLQKCYDLCHYDDSNDIRFELGLIHVNKIKTLLDKSDLQSEFFSEMLPLF</sequence>
<proteinExistence type="predicted"/>
<keyword evidence="3" id="KW-0472">Membrane</keyword>
<keyword evidence="3" id="KW-0812">Transmembrane</keyword>
<dbReference type="Proteomes" id="UP000195139">
    <property type="component" value="Unassembled WGS sequence"/>
</dbReference>
<keyword evidence="2" id="KW-0175">Coiled coil</keyword>
<feature type="repeat" description="TPR" evidence="1">
    <location>
        <begin position="672"/>
        <end position="705"/>
    </location>
</feature>
<evidence type="ECO:0000313" key="5">
    <source>
        <dbReference type="Proteomes" id="UP000195139"/>
    </source>
</evidence>
<evidence type="ECO:0000256" key="3">
    <source>
        <dbReference type="SAM" id="Phobius"/>
    </source>
</evidence>
<protein>
    <recommendedName>
        <fullName evidence="6">Orc1-like AAA ATPase domain-containing protein</fullName>
    </recommendedName>
</protein>
<dbReference type="InterPro" id="IPR019734">
    <property type="entry name" value="TPR_rpt"/>
</dbReference>
<reference evidence="4" key="1">
    <citation type="submission" date="2018-07" db="EMBL/GenBank/DDBJ databases">
        <title>The Genome Sequence of Enterococcus sp. DIV0659b.</title>
        <authorList>
            <consortium name="The Broad Institute Genomics Platform"/>
            <consortium name="The Broad Institute Genomic Center for Infectious Diseases"/>
            <person name="Earl A."/>
            <person name="Manson A."/>
            <person name="Schwartman J."/>
            <person name="Gilmore M."/>
            <person name="Abouelleil A."/>
            <person name="Cao P."/>
            <person name="Chapman S."/>
            <person name="Cusick C."/>
            <person name="Shea T."/>
            <person name="Young S."/>
            <person name="Neafsey D."/>
            <person name="Nusbaum C."/>
            <person name="Birren B."/>
        </authorList>
    </citation>
    <scope>NUCLEOTIDE SEQUENCE [LARGE SCALE GENOMIC DNA]</scope>
    <source>
        <strain evidence="4">4G2_DIV0659</strain>
    </source>
</reference>
<accession>A0ABU8IJC7</accession>
<evidence type="ECO:0000256" key="2">
    <source>
        <dbReference type="SAM" id="Coils"/>
    </source>
</evidence>
<keyword evidence="5" id="KW-1185">Reference proteome</keyword>
<evidence type="ECO:0000313" key="4">
    <source>
        <dbReference type="EMBL" id="MEI5995591.1"/>
    </source>
</evidence>
<dbReference type="Gene3D" id="3.40.50.300">
    <property type="entry name" value="P-loop containing nucleotide triphosphate hydrolases"/>
    <property type="match status" value="1"/>
</dbReference>
<dbReference type="RefSeq" id="WP_336577240.1">
    <property type="nucleotide sequence ID" value="NZ_NGLE02000001.1"/>
</dbReference>
<dbReference type="SMART" id="SM00028">
    <property type="entry name" value="TPR"/>
    <property type="match status" value="2"/>
</dbReference>
<comment type="caution">
    <text evidence="4">The sequence shown here is derived from an EMBL/GenBank/DDBJ whole genome shotgun (WGS) entry which is preliminary data.</text>
</comment>
<dbReference type="SUPFAM" id="SSF52540">
    <property type="entry name" value="P-loop containing nucleoside triphosphate hydrolases"/>
    <property type="match status" value="1"/>
</dbReference>
<keyword evidence="3" id="KW-1133">Transmembrane helix</keyword>
<dbReference type="SUPFAM" id="SSF48452">
    <property type="entry name" value="TPR-like"/>
    <property type="match status" value="1"/>
</dbReference>
<dbReference type="EMBL" id="NGLE02000001">
    <property type="protein sequence ID" value="MEI5995591.1"/>
    <property type="molecule type" value="Genomic_DNA"/>
</dbReference>